<dbReference type="RefSeq" id="WP_230685774.1">
    <property type="nucleotide sequence ID" value="NZ_WNHN01000367.1"/>
</dbReference>
<protein>
    <submittedName>
        <fullName evidence="1">MoxR family ATPase</fullName>
    </submittedName>
</protein>
<dbReference type="Proteomes" id="UP000729182">
    <property type="component" value="Unassembled WGS sequence"/>
</dbReference>
<comment type="caution">
    <text evidence="1">The sequence shown here is derived from an EMBL/GenBank/DDBJ whole genome shotgun (WGS) entry which is preliminary data.</text>
</comment>
<gene>
    <name evidence="1" type="ORF">GM535_12570</name>
</gene>
<evidence type="ECO:0000313" key="1">
    <source>
        <dbReference type="EMBL" id="MTV78049.1"/>
    </source>
</evidence>
<evidence type="ECO:0000313" key="2">
    <source>
        <dbReference type="Proteomes" id="UP000729182"/>
    </source>
</evidence>
<dbReference type="AlphaFoldDB" id="A0AAW9W8L6"/>
<organism evidence="1 2">
    <name type="scientific">Streptococcus pneumoniae</name>
    <dbReference type="NCBI Taxonomy" id="1313"/>
    <lineage>
        <taxon>Bacteria</taxon>
        <taxon>Bacillati</taxon>
        <taxon>Bacillota</taxon>
        <taxon>Bacilli</taxon>
        <taxon>Lactobacillales</taxon>
        <taxon>Streptococcaceae</taxon>
        <taxon>Streptococcus</taxon>
    </lineage>
</organism>
<proteinExistence type="predicted"/>
<name>A0AAW9W8L6_STREE</name>
<feature type="non-terminal residue" evidence="1">
    <location>
        <position position="97"/>
    </location>
</feature>
<reference evidence="1" key="1">
    <citation type="submission" date="2019-11" db="EMBL/GenBank/DDBJ databases">
        <title>Growth characteristics of pneumococcus vary with the chemical composition of the capsule and with environmental conditions.</title>
        <authorList>
            <person name="Tothpal A."/>
            <person name="Desobry K."/>
            <person name="Joshi S."/>
            <person name="Wyllie A.L."/>
            <person name="Weinberger D.M."/>
        </authorList>
    </citation>
    <scope>NUCLEOTIDE SEQUENCE</scope>
    <source>
        <strain evidence="1">Pnumococcus10A</strain>
    </source>
</reference>
<sequence length="97" mass="10760">MSQLDSIDLRGFPMPNVKERTMEWLSPNFLPTKKDKPGILFLDEMNGAMPAVMAPSYQLILDGRIGDYIFPDTWAIIAAGNNVGDRGVTHQMPAPLN</sequence>
<dbReference type="InterPro" id="IPR027417">
    <property type="entry name" value="P-loop_NTPase"/>
</dbReference>
<dbReference type="Gene3D" id="3.40.50.300">
    <property type="entry name" value="P-loop containing nucleotide triphosphate hydrolases"/>
    <property type="match status" value="1"/>
</dbReference>
<dbReference type="EMBL" id="WNHN01000367">
    <property type="protein sequence ID" value="MTV78049.1"/>
    <property type="molecule type" value="Genomic_DNA"/>
</dbReference>
<accession>A0AAW9W8L6</accession>